<feature type="domain" description="SoxA A3" evidence="6">
    <location>
        <begin position="418"/>
        <end position="500"/>
    </location>
</feature>
<sequence>MTRRRAGHEGEKLRFTFDGRAYEGRRGDTLAAALLANGVRRIGTSVTLGRPRGVYGAWTEEPNAVVQIERPFPEPMVQATTIMLYEGLAASSLAGRGRLSPDPDPARYDATHAHCDVLVVGAGPAGLTAALAAARTGARVILADDRPVAGGSLPDTAETVDGRPGAQWALETADRLQALPDVRVLSRTSVVGYYDHNYLVAVERRGEDAVTRERVWRIRAGRVVLATGAHERPIAFSGNDLPGVMLASAARAYANRYGVRAGRRAVVFTAGDSAYDAARDLAEAGVEIVEIADAREGRLVTGVLGGSGDQGVRAVLIGSREVEADLLLVSGGWNPVVHLFSQAGGELKYDKGLGAFVPGGAAPAGQAVEVAGSARGVLTLAGCLADGEAAGSGSPRAPLADVRAEHVWLVPSDDYTGHFVDLQRDVTVADLRRATDAGLRSVEHVKRYTTAGTAHDQGKTSGTLTGAVVAHLLGVGVADLGTTTFRAPYVPVSFATLAGRDRGALHDPVRVTAMHDWHVSHGALFENVGQWKRPWYYPAQGEDMESAVLRECRAVRRAAGAMDASTLGKIDVQGPDAGELLDRLYTNMMSTLKVGAIRYGVMCRADGMVFDDGTVIRLAPDRFLVTTTTGNAAAVLDWMEEWLQTEWPGLRVHCTSVTEQWATVALAGPGSRDVLAGLAPDLAVDTESFPFMTWRDTEVAGLPARVCRISFSGELAYEINVGWWYGAELWKAVLGTGAVTPYGTETMHVLRAEKGYPIIGQDTDGTVTPADLGMDWVVSKKKADFIGKRSHSRAGITRPGRRQMVGLLPEDPDVLVPEGTQLVAFDRLPEPPVPMLGHVTSSYRSAALGRTFALALVSGGRERIGERLYAPVGDHLIPVTVTHHVLYDPEGARRDG</sequence>
<evidence type="ECO:0000259" key="5">
    <source>
        <dbReference type="Pfam" id="PF08669"/>
    </source>
</evidence>
<dbReference type="InterPro" id="IPR027266">
    <property type="entry name" value="TrmE/GcvT-like"/>
</dbReference>
<comment type="similarity">
    <text evidence="1">Belongs to the GcvT family.</text>
</comment>
<dbReference type="InterPro" id="IPR036188">
    <property type="entry name" value="FAD/NAD-bd_sf"/>
</dbReference>
<dbReference type="Gene3D" id="3.50.50.60">
    <property type="entry name" value="FAD/NAD(P)-binding domain"/>
    <property type="match status" value="1"/>
</dbReference>
<gene>
    <name evidence="7" type="ORF">GCM10022226_01210</name>
</gene>
<dbReference type="RefSeq" id="WP_344932830.1">
    <property type="nucleotide sequence ID" value="NZ_BAAAZR010000001.1"/>
</dbReference>
<comment type="caution">
    <text evidence="7">The sequence shown here is derived from an EMBL/GenBank/DDBJ whole genome shotgun (WGS) entry which is preliminary data.</text>
</comment>
<dbReference type="Gene3D" id="1.10.10.1100">
    <property type="entry name" value="BFD-like [2Fe-2S]-binding domain"/>
    <property type="match status" value="1"/>
</dbReference>
<evidence type="ECO:0000259" key="4">
    <source>
        <dbReference type="Pfam" id="PF07992"/>
    </source>
</evidence>
<accession>A0ABP7HA54</accession>
<reference evidence="8" key="1">
    <citation type="journal article" date="2019" name="Int. J. Syst. Evol. Microbiol.">
        <title>The Global Catalogue of Microorganisms (GCM) 10K type strain sequencing project: providing services to taxonomists for standard genome sequencing and annotation.</title>
        <authorList>
            <consortium name="The Broad Institute Genomics Platform"/>
            <consortium name="The Broad Institute Genome Sequencing Center for Infectious Disease"/>
            <person name="Wu L."/>
            <person name="Ma J."/>
        </authorList>
    </citation>
    <scope>NUCLEOTIDE SEQUENCE [LARGE SCALE GENOMIC DNA]</scope>
    <source>
        <strain evidence="8">JCM 16908</strain>
    </source>
</reference>
<evidence type="ECO:0000259" key="6">
    <source>
        <dbReference type="Pfam" id="PF17806"/>
    </source>
</evidence>
<evidence type="ECO:0000256" key="1">
    <source>
        <dbReference type="ARBA" id="ARBA00008609"/>
    </source>
</evidence>
<dbReference type="SUPFAM" id="SSF101790">
    <property type="entry name" value="Aminomethyltransferase beta-barrel domain"/>
    <property type="match status" value="1"/>
</dbReference>
<dbReference type="InterPro" id="IPR023753">
    <property type="entry name" value="FAD/NAD-binding_dom"/>
</dbReference>
<feature type="domain" description="FAD/NAD(P)-binding" evidence="4">
    <location>
        <begin position="116"/>
        <end position="295"/>
    </location>
</feature>
<dbReference type="Proteomes" id="UP001500888">
    <property type="component" value="Unassembled WGS sequence"/>
</dbReference>
<organism evidence="7 8">
    <name type="scientific">Sphaerisporangium flaviroseum</name>
    <dbReference type="NCBI Taxonomy" id="509199"/>
    <lineage>
        <taxon>Bacteria</taxon>
        <taxon>Bacillati</taxon>
        <taxon>Actinomycetota</taxon>
        <taxon>Actinomycetes</taxon>
        <taxon>Streptosporangiales</taxon>
        <taxon>Streptosporangiaceae</taxon>
        <taxon>Sphaerisporangium</taxon>
    </lineage>
</organism>
<proteinExistence type="inferred from homology"/>
<dbReference type="Pfam" id="PF17806">
    <property type="entry name" value="SO_alpha_A3"/>
    <property type="match status" value="1"/>
</dbReference>
<keyword evidence="8" id="KW-1185">Reference proteome</keyword>
<dbReference type="InterPro" id="IPR028896">
    <property type="entry name" value="GcvT/YgfZ/DmdA"/>
</dbReference>
<keyword evidence="2" id="KW-0560">Oxidoreductase</keyword>
<dbReference type="InterPro" id="IPR041854">
    <property type="entry name" value="BFD-like_2Fe2S-bd_dom_sf"/>
</dbReference>
<dbReference type="Pfam" id="PF13510">
    <property type="entry name" value="Fer2_4"/>
    <property type="match status" value="1"/>
</dbReference>
<evidence type="ECO:0000313" key="8">
    <source>
        <dbReference type="Proteomes" id="UP001500888"/>
    </source>
</evidence>
<dbReference type="InterPro" id="IPR006222">
    <property type="entry name" value="GCVT_N"/>
</dbReference>
<feature type="domain" description="GCVT N-terminal" evidence="3">
    <location>
        <begin position="514"/>
        <end position="782"/>
    </location>
</feature>
<dbReference type="InterPro" id="IPR041117">
    <property type="entry name" value="SoxA_A3"/>
</dbReference>
<dbReference type="PANTHER" id="PTHR43757">
    <property type="entry name" value="AMINOMETHYLTRANSFERASE"/>
    <property type="match status" value="1"/>
</dbReference>
<evidence type="ECO:0000259" key="3">
    <source>
        <dbReference type="Pfam" id="PF01571"/>
    </source>
</evidence>
<dbReference type="Gene3D" id="3.30.1360.120">
    <property type="entry name" value="Probable tRNA modification gtpase trme, domain 1"/>
    <property type="match status" value="1"/>
</dbReference>
<dbReference type="InterPro" id="IPR029043">
    <property type="entry name" value="GcvT/YgfZ_C"/>
</dbReference>
<dbReference type="Gene3D" id="3.10.20.440">
    <property type="entry name" value="2Fe-2S iron-sulphur cluster binding domain, sarcosine oxidase, alpha subunit, N-terminal domain"/>
    <property type="match status" value="1"/>
</dbReference>
<evidence type="ECO:0000256" key="2">
    <source>
        <dbReference type="ARBA" id="ARBA00023002"/>
    </source>
</evidence>
<dbReference type="InterPro" id="IPR042204">
    <property type="entry name" value="2Fe-2S-bd_N"/>
</dbReference>
<dbReference type="PRINTS" id="PR00469">
    <property type="entry name" value="PNDRDTASEII"/>
</dbReference>
<dbReference type="Pfam" id="PF07992">
    <property type="entry name" value="Pyr_redox_2"/>
    <property type="match status" value="1"/>
</dbReference>
<dbReference type="PANTHER" id="PTHR43757:SF2">
    <property type="entry name" value="AMINOMETHYLTRANSFERASE, MITOCHONDRIAL"/>
    <property type="match status" value="1"/>
</dbReference>
<feature type="domain" description="Aminomethyltransferase C-terminal" evidence="5">
    <location>
        <begin position="802"/>
        <end position="888"/>
    </location>
</feature>
<dbReference type="Pfam" id="PF08669">
    <property type="entry name" value="GCV_T_C"/>
    <property type="match status" value="1"/>
</dbReference>
<dbReference type="SUPFAM" id="SSF51905">
    <property type="entry name" value="FAD/NAD(P)-binding domain"/>
    <property type="match status" value="1"/>
</dbReference>
<dbReference type="Pfam" id="PF01571">
    <property type="entry name" value="GCV_T"/>
    <property type="match status" value="1"/>
</dbReference>
<dbReference type="EMBL" id="BAAAZR010000001">
    <property type="protein sequence ID" value="GAA3786818.1"/>
    <property type="molecule type" value="Genomic_DNA"/>
</dbReference>
<dbReference type="PRINTS" id="PR00368">
    <property type="entry name" value="FADPNR"/>
</dbReference>
<evidence type="ECO:0000313" key="7">
    <source>
        <dbReference type="EMBL" id="GAA3786818.1"/>
    </source>
</evidence>
<dbReference type="InterPro" id="IPR013977">
    <property type="entry name" value="GcvT_C"/>
</dbReference>
<name>A0ABP7HA54_9ACTN</name>
<protein>
    <submittedName>
        <fullName evidence="7">2Fe-2S iron-sulfur cluster-binding protein</fullName>
    </submittedName>
</protein>
<dbReference type="SUPFAM" id="SSF103025">
    <property type="entry name" value="Folate-binding domain"/>
    <property type="match status" value="1"/>
</dbReference>